<evidence type="ECO:0000313" key="2">
    <source>
        <dbReference type="EMBL" id="KAH0763071.1"/>
    </source>
</evidence>
<feature type="domain" description="HAT C-terminal dimerisation" evidence="1">
    <location>
        <begin position="1"/>
        <end position="48"/>
    </location>
</feature>
<dbReference type="InterPro" id="IPR008906">
    <property type="entry name" value="HATC_C_dom"/>
</dbReference>
<evidence type="ECO:0000313" key="3">
    <source>
        <dbReference type="Proteomes" id="UP000826656"/>
    </source>
</evidence>
<keyword evidence="3" id="KW-1185">Reference proteome</keyword>
<accession>A0ABQ7VI14</accession>
<dbReference type="Proteomes" id="UP000826656">
    <property type="component" value="Unassembled WGS sequence"/>
</dbReference>
<organism evidence="2 3">
    <name type="scientific">Solanum tuberosum</name>
    <name type="common">Potato</name>
    <dbReference type="NCBI Taxonomy" id="4113"/>
    <lineage>
        <taxon>Eukaryota</taxon>
        <taxon>Viridiplantae</taxon>
        <taxon>Streptophyta</taxon>
        <taxon>Embryophyta</taxon>
        <taxon>Tracheophyta</taxon>
        <taxon>Spermatophyta</taxon>
        <taxon>Magnoliopsida</taxon>
        <taxon>eudicotyledons</taxon>
        <taxon>Gunneridae</taxon>
        <taxon>Pentapetalae</taxon>
        <taxon>asterids</taxon>
        <taxon>lamiids</taxon>
        <taxon>Solanales</taxon>
        <taxon>Solanaceae</taxon>
        <taxon>Solanoideae</taxon>
        <taxon>Solaneae</taxon>
        <taxon>Solanum</taxon>
    </lineage>
</organism>
<sequence>MARDFLAAQPTALAPEDLFCSKGDEIDKQRFLTPYESTQALHCVKSWMQSGFKLKYKSTEIDYERLMELAAESSMAGSDKKQKS</sequence>
<dbReference type="Pfam" id="PF05699">
    <property type="entry name" value="Dimer_Tnp_hAT"/>
    <property type="match status" value="1"/>
</dbReference>
<evidence type="ECO:0000259" key="1">
    <source>
        <dbReference type="Pfam" id="PF05699"/>
    </source>
</evidence>
<name>A0ABQ7VI14_SOLTU</name>
<protein>
    <recommendedName>
        <fullName evidence="1">HAT C-terminal dimerisation domain-containing protein</fullName>
    </recommendedName>
</protein>
<reference evidence="2 3" key="1">
    <citation type="journal article" date="2021" name="bioRxiv">
        <title>Chromosome-scale and haplotype-resolved genome assembly of a tetraploid potato cultivar.</title>
        <authorList>
            <person name="Sun H."/>
            <person name="Jiao W.-B."/>
            <person name="Krause K."/>
            <person name="Campoy J.A."/>
            <person name="Goel M."/>
            <person name="Folz-Donahue K."/>
            <person name="Kukat C."/>
            <person name="Huettel B."/>
            <person name="Schneeberger K."/>
        </authorList>
    </citation>
    <scope>NUCLEOTIDE SEQUENCE [LARGE SCALE GENOMIC DNA]</scope>
    <source>
        <strain evidence="2">SolTubOtavaFocal</strain>
        <tissue evidence="2">Leaves</tissue>
    </source>
</reference>
<proteinExistence type="predicted"/>
<dbReference type="EMBL" id="JAIVGD010000013">
    <property type="protein sequence ID" value="KAH0763071.1"/>
    <property type="molecule type" value="Genomic_DNA"/>
</dbReference>
<comment type="caution">
    <text evidence="2">The sequence shown here is derived from an EMBL/GenBank/DDBJ whole genome shotgun (WGS) entry which is preliminary data.</text>
</comment>
<gene>
    <name evidence="2" type="ORF">KY290_019144</name>
</gene>